<proteinExistence type="predicted"/>
<organism evidence="2 3">
    <name type="scientific">Actinocrispum wychmicini</name>
    <dbReference type="NCBI Taxonomy" id="1213861"/>
    <lineage>
        <taxon>Bacteria</taxon>
        <taxon>Bacillati</taxon>
        <taxon>Actinomycetota</taxon>
        <taxon>Actinomycetes</taxon>
        <taxon>Pseudonocardiales</taxon>
        <taxon>Pseudonocardiaceae</taxon>
        <taxon>Actinocrispum</taxon>
    </lineage>
</organism>
<evidence type="ECO:0000313" key="2">
    <source>
        <dbReference type="EMBL" id="TCO58354.1"/>
    </source>
</evidence>
<keyword evidence="2" id="KW-0762">Sugar transport</keyword>
<evidence type="ECO:0000313" key="3">
    <source>
        <dbReference type="Proteomes" id="UP000295680"/>
    </source>
</evidence>
<dbReference type="Pfam" id="PF01547">
    <property type="entry name" value="SBP_bac_1"/>
    <property type="match status" value="1"/>
</dbReference>
<feature type="signal peptide" evidence="1">
    <location>
        <begin position="1"/>
        <end position="34"/>
    </location>
</feature>
<dbReference type="PANTHER" id="PTHR43649">
    <property type="entry name" value="ARABINOSE-BINDING PROTEIN-RELATED"/>
    <property type="match status" value="1"/>
</dbReference>
<keyword evidence="2" id="KW-0813">Transport</keyword>
<dbReference type="EMBL" id="SLWS01000005">
    <property type="protein sequence ID" value="TCO58354.1"/>
    <property type="molecule type" value="Genomic_DNA"/>
</dbReference>
<keyword evidence="3" id="KW-1185">Reference proteome</keyword>
<dbReference type="InterPro" id="IPR050490">
    <property type="entry name" value="Bact_solute-bd_prot1"/>
</dbReference>
<accession>A0A4R2JH23</accession>
<dbReference type="AlphaFoldDB" id="A0A4R2JH23"/>
<gene>
    <name evidence="2" type="ORF">EV192_105421</name>
</gene>
<dbReference type="RefSeq" id="WP_132119048.1">
    <property type="nucleotide sequence ID" value="NZ_SLWS01000005.1"/>
</dbReference>
<reference evidence="2 3" key="1">
    <citation type="submission" date="2019-03" db="EMBL/GenBank/DDBJ databases">
        <title>Genomic Encyclopedia of Type Strains, Phase IV (KMG-IV): sequencing the most valuable type-strain genomes for metagenomic binning, comparative biology and taxonomic classification.</title>
        <authorList>
            <person name="Goeker M."/>
        </authorList>
    </citation>
    <scope>NUCLEOTIDE SEQUENCE [LARGE SCALE GENOMIC DNA]</scope>
    <source>
        <strain evidence="2 3">DSM 45934</strain>
    </source>
</reference>
<dbReference type="SUPFAM" id="SSF53850">
    <property type="entry name" value="Periplasmic binding protein-like II"/>
    <property type="match status" value="1"/>
</dbReference>
<sequence>MNRLTPPFESMFGRRAALKGLFATVGLAAVPGLAACGSSGSGGGGADTGPVSLGSNYSDAVPKGALAEVMKGFTDSSKLPVTINTKDHEAFQQQINNYLQGGPDDVWSWFAGFRLRFFASKNLVGDISDLWSGDLASNYTPAQKEASTGNDGKQYFVPFYSYPWAVFYRPSVFQQKGYTVPKSFDDFITLAGKMKGDGLSPLAAGQSNGWPQLGTFDQINFRTNGYDFHVNLMAGKEDWAGDKVKATFDNWKRLLEFYQPNSLGRDWQTAAQSVLKGDAGMMVIGSQQIGQQFSAGGKLDDLDFFAFPEINSQYGQDTIEAPIDGFCMAPKPRNKDNAHKLLTYIASAQAQQAYLKSDPTSIAASGKADVSSYNKLQQKCVKFVNDAKHITQFLDRDTDPGFASEVAINSVNDFLKNPNDIDGLVKKIASQAKQYFQK</sequence>
<dbReference type="InterPro" id="IPR006059">
    <property type="entry name" value="SBP"/>
</dbReference>
<dbReference type="Gene3D" id="3.40.190.10">
    <property type="entry name" value="Periplasmic binding protein-like II"/>
    <property type="match status" value="2"/>
</dbReference>
<dbReference type="OrthoDB" id="8663148at2"/>
<evidence type="ECO:0000256" key="1">
    <source>
        <dbReference type="SAM" id="SignalP"/>
    </source>
</evidence>
<keyword evidence="1" id="KW-0732">Signal</keyword>
<protein>
    <submittedName>
        <fullName evidence="2">Multiple sugar transport system substrate-binding protein</fullName>
    </submittedName>
</protein>
<name>A0A4R2JH23_9PSEU</name>
<comment type="caution">
    <text evidence="2">The sequence shown here is derived from an EMBL/GenBank/DDBJ whole genome shotgun (WGS) entry which is preliminary data.</text>
</comment>
<feature type="chain" id="PRO_5039393284" evidence="1">
    <location>
        <begin position="35"/>
        <end position="438"/>
    </location>
</feature>
<dbReference type="Proteomes" id="UP000295680">
    <property type="component" value="Unassembled WGS sequence"/>
</dbReference>